<proteinExistence type="predicted"/>
<gene>
    <name evidence="1" type="ORF">METZ01_LOCUS283480</name>
</gene>
<sequence length="30" mass="3171">SPVIFAFSLIAVPLAVPKVRPFLGCEKTIG</sequence>
<dbReference type="EMBL" id="UINC01084204">
    <property type="protein sequence ID" value="SVC30626.1"/>
    <property type="molecule type" value="Genomic_DNA"/>
</dbReference>
<reference evidence="1" key="1">
    <citation type="submission" date="2018-05" db="EMBL/GenBank/DDBJ databases">
        <authorList>
            <person name="Lanie J.A."/>
            <person name="Ng W.-L."/>
            <person name="Kazmierczak K.M."/>
            <person name="Andrzejewski T.M."/>
            <person name="Davidsen T.M."/>
            <person name="Wayne K.J."/>
            <person name="Tettelin H."/>
            <person name="Glass J.I."/>
            <person name="Rusch D."/>
            <person name="Podicherti R."/>
            <person name="Tsui H.-C.T."/>
            <person name="Winkler M.E."/>
        </authorList>
    </citation>
    <scope>NUCLEOTIDE SEQUENCE</scope>
</reference>
<accession>A0A382L1I3</accession>
<name>A0A382L1I3_9ZZZZ</name>
<evidence type="ECO:0000313" key="1">
    <source>
        <dbReference type="EMBL" id="SVC30626.1"/>
    </source>
</evidence>
<organism evidence="1">
    <name type="scientific">marine metagenome</name>
    <dbReference type="NCBI Taxonomy" id="408172"/>
    <lineage>
        <taxon>unclassified sequences</taxon>
        <taxon>metagenomes</taxon>
        <taxon>ecological metagenomes</taxon>
    </lineage>
</organism>
<feature type="non-terminal residue" evidence="1">
    <location>
        <position position="1"/>
    </location>
</feature>
<protein>
    <submittedName>
        <fullName evidence="1">Uncharacterized protein</fullName>
    </submittedName>
</protein>
<dbReference type="AlphaFoldDB" id="A0A382L1I3"/>